<keyword evidence="2" id="KW-1185">Reference proteome</keyword>
<gene>
    <name evidence="1" type="ORF">A4A49_49316</name>
</gene>
<evidence type="ECO:0000313" key="2">
    <source>
        <dbReference type="Proteomes" id="UP000187609"/>
    </source>
</evidence>
<dbReference type="OMA" id="NRKPWIE"/>
<dbReference type="EMBL" id="MJEQ01037194">
    <property type="protein sequence ID" value="OIS96283.1"/>
    <property type="molecule type" value="Genomic_DNA"/>
</dbReference>
<dbReference type="AlphaFoldDB" id="A0A1J6HVB6"/>
<organism evidence="1 2">
    <name type="scientific">Nicotiana attenuata</name>
    <name type="common">Coyote tobacco</name>
    <dbReference type="NCBI Taxonomy" id="49451"/>
    <lineage>
        <taxon>Eukaryota</taxon>
        <taxon>Viridiplantae</taxon>
        <taxon>Streptophyta</taxon>
        <taxon>Embryophyta</taxon>
        <taxon>Tracheophyta</taxon>
        <taxon>Spermatophyta</taxon>
        <taxon>Magnoliopsida</taxon>
        <taxon>eudicotyledons</taxon>
        <taxon>Gunneridae</taxon>
        <taxon>Pentapetalae</taxon>
        <taxon>asterids</taxon>
        <taxon>lamiids</taxon>
        <taxon>Solanales</taxon>
        <taxon>Solanaceae</taxon>
        <taxon>Nicotianoideae</taxon>
        <taxon>Nicotianeae</taxon>
        <taxon>Nicotiana</taxon>
    </lineage>
</organism>
<proteinExistence type="predicted"/>
<protein>
    <submittedName>
        <fullName evidence="1">Uncharacterized protein</fullName>
    </submittedName>
</protein>
<dbReference type="Proteomes" id="UP000187609">
    <property type="component" value="Unassembled WGS sequence"/>
</dbReference>
<accession>A0A1J6HVB6</accession>
<dbReference type="PANTHER" id="PTHR36063">
    <property type="entry name" value="ARABIDOPSIS THALIANA GENOMIC DNA, CHROMOSOME 5, P1 CLONE:MOK16"/>
    <property type="match status" value="1"/>
</dbReference>
<sequence>MSTLVEFCVSGNLPHSARMAKKMVNRKPWIEVAPPLVVSPTKLSHFSKLETIKEDYRAEEKNEDDKDSSF</sequence>
<name>A0A1J6HVB6_NICAT</name>
<reference evidence="1" key="1">
    <citation type="submission" date="2016-11" db="EMBL/GenBank/DDBJ databases">
        <title>The genome of Nicotiana attenuata.</title>
        <authorList>
            <person name="Xu S."/>
            <person name="Brockmoeller T."/>
            <person name="Gaquerel E."/>
            <person name="Navarro A."/>
            <person name="Kuhl H."/>
            <person name="Gase K."/>
            <person name="Ling Z."/>
            <person name="Zhou W."/>
            <person name="Kreitzer C."/>
            <person name="Stanke M."/>
            <person name="Tang H."/>
            <person name="Lyons E."/>
            <person name="Pandey P."/>
            <person name="Pandey S.P."/>
            <person name="Timmermann B."/>
            <person name="Baldwin I.T."/>
        </authorList>
    </citation>
    <scope>NUCLEOTIDE SEQUENCE [LARGE SCALE GENOMIC DNA]</scope>
    <source>
        <strain evidence="1">UT</strain>
    </source>
</reference>
<dbReference type="Gramene" id="OIS96283">
    <property type="protein sequence ID" value="OIS96283"/>
    <property type="gene ID" value="A4A49_49316"/>
</dbReference>
<comment type="caution">
    <text evidence="1">The sequence shown here is derived from an EMBL/GenBank/DDBJ whole genome shotgun (WGS) entry which is preliminary data.</text>
</comment>
<dbReference type="PANTHER" id="PTHR36063:SF1">
    <property type="entry name" value="ARABIDOPSIS THALIANA GENOMIC DNA, CHROMOSOME 5, P1 CLONE:MOK16"/>
    <property type="match status" value="1"/>
</dbReference>
<evidence type="ECO:0000313" key="1">
    <source>
        <dbReference type="EMBL" id="OIS96283.1"/>
    </source>
</evidence>